<dbReference type="Proteomes" id="UP000265715">
    <property type="component" value="Unassembled WGS sequence"/>
</dbReference>
<dbReference type="EMBL" id="QXDL01000027">
    <property type="protein sequence ID" value="RIH88297.1"/>
    <property type="molecule type" value="Genomic_DNA"/>
</dbReference>
<accession>A0A399EUK7</accession>
<organism evidence="1 2">
    <name type="scientific">Calidithermus terrae</name>
    <dbReference type="NCBI Taxonomy" id="1408545"/>
    <lineage>
        <taxon>Bacteria</taxon>
        <taxon>Thermotogati</taxon>
        <taxon>Deinococcota</taxon>
        <taxon>Deinococci</taxon>
        <taxon>Thermales</taxon>
        <taxon>Thermaceae</taxon>
        <taxon>Calidithermus</taxon>
    </lineage>
</organism>
<comment type="caution">
    <text evidence="1">The sequence shown here is derived from an EMBL/GenBank/DDBJ whole genome shotgun (WGS) entry which is preliminary data.</text>
</comment>
<proteinExistence type="predicted"/>
<protein>
    <submittedName>
        <fullName evidence="1">Uncharacterized protein</fullName>
    </submittedName>
</protein>
<evidence type="ECO:0000313" key="2">
    <source>
        <dbReference type="Proteomes" id="UP000265715"/>
    </source>
</evidence>
<keyword evidence="2" id="KW-1185">Reference proteome</keyword>
<name>A0A399EUK7_9DEIN</name>
<reference evidence="1 2" key="1">
    <citation type="submission" date="2018-08" db="EMBL/GenBank/DDBJ databases">
        <title>Meiothermus terrae DSM 26712 genome sequencing project.</title>
        <authorList>
            <person name="Da Costa M.S."/>
            <person name="Albuquerque L."/>
            <person name="Raposo P."/>
            <person name="Froufe H.J.C."/>
            <person name="Barroso C.S."/>
            <person name="Egas C."/>
        </authorList>
    </citation>
    <scope>NUCLEOTIDE SEQUENCE [LARGE SCALE GENOMIC DNA]</scope>
    <source>
        <strain evidence="1 2">DSM 26712</strain>
    </source>
</reference>
<dbReference type="RefSeq" id="WP_119314183.1">
    <property type="nucleotide sequence ID" value="NZ_QXDL01000027.1"/>
</dbReference>
<dbReference type="OrthoDB" id="572053at2"/>
<gene>
    <name evidence="1" type="ORF">Mterra_01002</name>
</gene>
<dbReference type="AlphaFoldDB" id="A0A399EUK7"/>
<sequence length="255" mass="27794">MPFEYVPLLHVQREIYAVPRGMERFRKYLQTLLDPAGDDLALPPLAAINPMGKEHVAAYVDALLELGAEAVAAQATEEANRRLGLEPALKVSLAVLDDLKGGWTDRPAYELGFLSSEPRALLKRPWLALPCWTSEAPSRASVRRATLSTLYRYAHLLRRGRPRTLGQLLWAEGHALAFAGVQPWLEEEELAYTRAVVAPYRDSGRYPTLFACLFGDEAAKASGHAPLGLSPRAGSGLALAEALESGLTPEAALTL</sequence>
<evidence type="ECO:0000313" key="1">
    <source>
        <dbReference type="EMBL" id="RIH88297.1"/>
    </source>
</evidence>